<accession>A0A919CLL4</accession>
<dbReference type="Proteomes" id="UP000654947">
    <property type="component" value="Unassembled WGS sequence"/>
</dbReference>
<organism evidence="1 2">
    <name type="scientific">Nocardiopsis kunsanensis</name>
    <dbReference type="NCBI Taxonomy" id="141693"/>
    <lineage>
        <taxon>Bacteria</taxon>
        <taxon>Bacillati</taxon>
        <taxon>Actinomycetota</taxon>
        <taxon>Actinomycetes</taxon>
        <taxon>Streptosporangiales</taxon>
        <taxon>Nocardiopsidaceae</taxon>
        <taxon>Nocardiopsis</taxon>
    </lineage>
</organism>
<dbReference type="AlphaFoldDB" id="A0A919CLL4"/>
<sequence>METTPQEKETIVAIVKPGGDERRRCVGCADPTWFGVTRTVRSEDFVHRELSGAGVVAEHRVLSETVAGVRCRRCCPADAVRAVSRPGAARSGRVAESVPGQA</sequence>
<reference evidence="1 2" key="1">
    <citation type="journal article" date="2014" name="Int. J. Syst. Evol. Microbiol.">
        <title>Complete genome sequence of Corynebacterium casei LMG S-19264T (=DSM 44701T), isolated from a smear-ripened cheese.</title>
        <authorList>
            <consortium name="US DOE Joint Genome Institute (JGI-PGF)"/>
            <person name="Walter F."/>
            <person name="Albersmeier A."/>
            <person name="Kalinowski J."/>
            <person name="Ruckert C."/>
        </authorList>
    </citation>
    <scope>NUCLEOTIDE SEQUENCE [LARGE SCALE GENOMIC DNA]</scope>
    <source>
        <strain evidence="1 2">KCTC 19473</strain>
    </source>
</reference>
<protein>
    <submittedName>
        <fullName evidence="1">Uncharacterized protein</fullName>
    </submittedName>
</protein>
<evidence type="ECO:0000313" key="2">
    <source>
        <dbReference type="Proteomes" id="UP000654947"/>
    </source>
</evidence>
<gene>
    <name evidence="1" type="ORF">GCM10007147_43560</name>
</gene>
<dbReference type="EMBL" id="BMXL01000038">
    <property type="protein sequence ID" value="GHD36278.1"/>
    <property type="molecule type" value="Genomic_DNA"/>
</dbReference>
<dbReference type="RefSeq" id="WP_017576829.1">
    <property type="nucleotide sequence ID" value="NZ_BMXL01000038.1"/>
</dbReference>
<comment type="caution">
    <text evidence="1">The sequence shown here is derived from an EMBL/GenBank/DDBJ whole genome shotgun (WGS) entry which is preliminary data.</text>
</comment>
<keyword evidence="2" id="KW-1185">Reference proteome</keyword>
<proteinExistence type="predicted"/>
<evidence type="ECO:0000313" key="1">
    <source>
        <dbReference type="EMBL" id="GHD36278.1"/>
    </source>
</evidence>
<name>A0A919CLL4_9ACTN</name>